<comment type="cofactor">
    <cofactor evidence="1 6">
        <name>Mg(2+)</name>
        <dbReference type="ChEBI" id="CHEBI:18420"/>
    </cofactor>
</comment>
<dbReference type="InterPro" id="IPR020583">
    <property type="entry name" value="Inositol_monoP_metal-BS"/>
</dbReference>
<dbReference type="PROSITE" id="PS00629">
    <property type="entry name" value="IMP_1"/>
    <property type="match status" value="1"/>
</dbReference>
<dbReference type="Gene3D" id="3.30.540.10">
    <property type="entry name" value="Fructose-1,6-Bisphosphatase, subunit A, domain 1"/>
    <property type="match status" value="1"/>
</dbReference>
<dbReference type="HOGENOM" id="CLU_033446_1_1_1"/>
<organism evidence="7 8">
    <name type="scientific">Dactylellina haptotyla (strain CBS 200.50)</name>
    <name type="common">Nematode-trapping fungus</name>
    <name type="synonym">Monacrosporium haptotylum</name>
    <dbReference type="NCBI Taxonomy" id="1284197"/>
    <lineage>
        <taxon>Eukaryota</taxon>
        <taxon>Fungi</taxon>
        <taxon>Dikarya</taxon>
        <taxon>Ascomycota</taxon>
        <taxon>Pezizomycotina</taxon>
        <taxon>Orbiliomycetes</taxon>
        <taxon>Orbiliales</taxon>
        <taxon>Orbiliaceae</taxon>
        <taxon>Dactylellina</taxon>
    </lineage>
</organism>
<dbReference type="AlphaFoldDB" id="S8A2Q4"/>
<evidence type="ECO:0000313" key="8">
    <source>
        <dbReference type="Proteomes" id="UP000015100"/>
    </source>
</evidence>
<dbReference type="InterPro" id="IPR000760">
    <property type="entry name" value="Inositol_monophosphatase-like"/>
</dbReference>
<reference evidence="7 8" key="1">
    <citation type="journal article" date="2013" name="PLoS Genet.">
        <title>Genomic mechanisms accounting for the adaptation to parasitism in nematode-trapping fungi.</title>
        <authorList>
            <person name="Meerupati T."/>
            <person name="Andersson K.M."/>
            <person name="Friman E."/>
            <person name="Kumar D."/>
            <person name="Tunlid A."/>
            <person name="Ahren D."/>
        </authorList>
    </citation>
    <scope>NUCLEOTIDE SEQUENCE [LARGE SCALE GENOMIC DNA]</scope>
    <source>
        <strain evidence="7 8">CBS 200.50</strain>
    </source>
</reference>
<evidence type="ECO:0000256" key="6">
    <source>
        <dbReference type="PIRSR" id="PIRSR600760-2"/>
    </source>
</evidence>
<evidence type="ECO:0000256" key="2">
    <source>
        <dbReference type="ARBA" id="ARBA00009759"/>
    </source>
</evidence>
<feature type="binding site" evidence="6">
    <location>
        <position position="70"/>
    </location>
    <ligand>
        <name>Mg(2+)</name>
        <dbReference type="ChEBI" id="CHEBI:18420"/>
        <label>1</label>
        <note>catalytic</note>
    </ligand>
</feature>
<dbReference type="EMBL" id="AQGS01000677">
    <property type="protein sequence ID" value="EPS37285.1"/>
    <property type="molecule type" value="Genomic_DNA"/>
</dbReference>
<comment type="similarity">
    <text evidence="2">Belongs to the inositol monophosphatase superfamily.</text>
</comment>
<evidence type="ECO:0000256" key="1">
    <source>
        <dbReference type="ARBA" id="ARBA00001946"/>
    </source>
</evidence>
<dbReference type="CDD" id="cd01517">
    <property type="entry name" value="PAP_phosphatase"/>
    <property type="match status" value="1"/>
</dbReference>
<evidence type="ECO:0000256" key="3">
    <source>
        <dbReference type="ARBA" id="ARBA00022723"/>
    </source>
</evidence>
<feature type="binding site" evidence="6">
    <location>
        <position position="138"/>
    </location>
    <ligand>
        <name>Mg(2+)</name>
        <dbReference type="ChEBI" id="CHEBI:18420"/>
        <label>1</label>
        <note>catalytic</note>
    </ligand>
</feature>
<proteinExistence type="inferred from homology"/>
<comment type="caution">
    <text evidence="7">The sequence shown here is derived from an EMBL/GenBank/DDBJ whole genome shotgun (WGS) entry which is preliminary data.</text>
</comment>
<keyword evidence="5 6" id="KW-0460">Magnesium</keyword>
<dbReference type="InterPro" id="IPR051090">
    <property type="entry name" value="Inositol_monoP_superfamily"/>
</dbReference>
<feature type="binding site" evidence="6">
    <location>
        <position position="135"/>
    </location>
    <ligand>
        <name>Mg(2+)</name>
        <dbReference type="ChEBI" id="CHEBI:18420"/>
        <label>1</label>
        <note>catalytic</note>
    </ligand>
</feature>
<gene>
    <name evidence="7" type="ORF">H072_9069</name>
</gene>
<keyword evidence="8" id="KW-1185">Reference proteome</keyword>
<dbReference type="GO" id="GO:0000103">
    <property type="term" value="P:sulfate assimilation"/>
    <property type="evidence" value="ECO:0007669"/>
    <property type="project" value="TreeGrafter"/>
</dbReference>
<protein>
    <recommendedName>
        <fullName evidence="9">3'(2'),5'-bisphosphate nucleotidase</fullName>
    </recommendedName>
</protein>
<accession>S8A2Q4</accession>
<evidence type="ECO:0008006" key="9">
    <source>
        <dbReference type="Google" id="ProtNLM"/>
    </source>
</evidence>
<dbReference type="PANTHER" id="PTHR43200:SF2">
    <property type="entry name" value="3'(2'),5'-BISPHOSPHATE NUCLEOTIDASE"/>
    <property type="match status" value="1"/>
</dbReference>
<dbReference type="OMA" id="AGCHGMV"/>
<keyword evidence="3 6" id="KW-0479">Metal-binding</keyword>
<evidence type="ECO:0000256" key="4">
    <source>
        <dbReference type="ARBA" id="ARBA00022801"/>
    </source>
</evidence>
<dbReference type="Gene3D" id="3.40.190.80">
    <property type="match status" value="1"/>
</dbReference>
<name>S8A2Q4_DACHA</name>
<evidence type="ECO:0000313" key="7">
    <source>
        <dbReference type="EMBL" id="EPS37285.1"/>
    </source>
</evidence>
<feature type="binding site" evidence="6">
    <location>
        <position position="293"/>
    </location>
    <ligand>
        <name>Mg(2+)</name>
        <dbReference type="ChEBI" id="CHEBI:18420"/>
        <label>1</label>
        <note>catalytic</note>
    </ligand>
</feature>
<dbReference type="STRING" id="1284197.S8A2Q4"/>
<dbReference type="GO" id="GO:0008441">
    <property type="term" value="F:3'(2'),5'-bisphosphate nucleotidase activity"/>
    <property type="evidence" value="ECO:0007669"/>
    <property type="project" value="TreeGrafter"/>
</dbReference>
<dbReference type="Proteomes" id="UP000015100">
    <property type="component" value="Unassembled WGS sequence"/>
</dbReference>
<evidence type="ECO:0000256" key="5">
    <source>
        <dbReference type="ARBA" id="ARBA00022842"/>
    </source>
</evidence>
<dbReference type="PANTHER" id="PTHR43200">
    <property type="entry name" value="PHOSPHATASE"/>
    <property type="match status" value="1"/>
</dbReference>
<dbReference type="SUPFAM" id="SSF56655">
    <property type="entry name" value="Carbohydrate phosphatase"/>
    <property type="match status" value="1"/>
</dbReference>
<keyword evidence="4" id="KW-0378">Hydrolase</keyword>
<sequence>MIELYERERNIAELVVQKAALITKKVLQYVDKGELKKGDKTSVSLADFACQALIVAAITNTFPEDGIIGEEDASELRTDSNMVNRVWELVSSTHLEDAESEELLQAPRSVDEMLRYIDLGGATSSTSLKRVWTIDPVDGTHGFLNGGQHVVCVSLLVDGLEKVAVFGCPVLSLEGERIEENDVNHGEAGYLLSSIKGKGVRIRPLTNGPLAPSRDVLPPKKVEDRGKIRFCDNIDSTKIQYPHRDKIAEKIGAHWKVHHLYSTQLRYIALTLDFTDVILRLPKPEYSQPHLWDHAGGAMMFEEVGGKVTDVNGRPLDFTAGRDLDNNFGLVAAPASIHAQLLEVIQSALLLHPEYATAITKPM</sequence>
<dbReference type="GO" id="GO:0046872">
    <property type="term" value="F:metal ion binding"/>
    <property type="evidence" value="ECO:0007669"/>
    <property type="project" value="UniProtKB-KW"/>
</dbReference>
<dbReference type="OrthoDB" id="411145at2759"/>
<dbReference type="Pfam" id="PF00459">
    <property type="entry name" value="Inositol_P"/>
    <property type="match status" value="1"/>
</dbReference>
<reference evidence="8" key="2">
    <citation type="submission" date="2013-04" db="EMBL/GenBank/DDBJ databases">
        <title>Genomic mechanisms accounting for the adaptation to parasitism in nematode-trapping fungi.</title>
        <authorList>
            <person name="Ahren D.G."/>
        </authorList>
    </citation>
    <scope>NUCLEOTIDE SEQUENCE [LARGE SCALE GENOMIC DNA]</scope>
    <source>
        <strain evidence="8">CBS 200.50</strain>
    </source>
</reference>
<dbReference type="eggNOG" id="KOG1528">
    <property type="taxonomic scope" value="Eukaryota"/>
</dbReference>